<keyword evidence="1" id="KW-0812">Transmembrane</keyword>
<dbReference type="RefSeq" id="WP_128745152.1">
    <property type="nucleotide sequence ID" value="NZ_CP035281.1"/>
</dbReference>
<dbReference type="KEGG" id="amij:EQM06_04240"/>
<feature type="transmembrane region" description="Helical" evidence="1">
    <location>
        <begin position="51"/>
        <end position="70"/>
    </location>
</feature>
<evidence type="ECO:0000259" key="2">
    <source>
        <dbReference type="Pfam" id="PF03703"/>
    </source>
</evidence>
<dbReference type="Proteomes" id="UP000287601">
    <property type="component" value="Chromosome"/>
</dbReference>
<evidence type="ECO:0000256" key="1">
    <source>
        <dbReference type="SAM" id="Phobius"/>
    </source>
</evidence>
<protein>
    <recommendedName>
        <fullName evidence="2">YdbS-like PH domain-containing protein</fullName>
    </recommendedName>
</protein>
<sequence length="165" mass="18650">MELEYKALNKKAKGCMRLSSVIRTAILLSILGIARALCYFSHILLPAWVDILFAAIILLCILEILVAPIIRYKRYKYYIDEDRLVVIEGLWFISKTMAPIERIHQIEIGRGPIDRLYGLSEVVATTAGGHITIRFLENQVAEEIAESLGIRIAAIVKEQRSDTHA</sequence>
<evidence type="ECO:0000313" key="3">
    <source>
        <dbReference type="EMBL" id="QAT42502.1"/>
    </source>
</evidence>
<reference evidence="3 4" key="1">
    <citation type="submission" date="2019-01" db="EMBL/GenBank/DDBJ databases">
        <title>Draft genomes of a novel of Aminipila strains.</title>
        <authorList>
            <person name="Ma S."/>
        </authorList>
    </citation>
    <scope>NUCLEOTIDE SEQUENCE [LARGE SCALE GENOMIC DNA]</scope>
    <source>
        <strain evidence="4">JN-39</strain>
    </source>
</reference>
<proteinExistence type="predicted"/>
<dbReference type="OrthoDB" id="1750577at2"/>
<feature type="transmembrane region" description="Helical" evidence="1">
    <location>
        <begin position="21"/>
        <end position="45"/>
    </location>
</feature>
<keyword evidence="1" id="KW-1133">Transmembrane helix</keyword>
<keyword evidence="4" id="KW-1185">Reference proteome</keyword>
<dbReference type="PANTHER" id="PTHR34473">
    <property type="entry name" value="UPF0699 TRANSMEMBRANE PROTEIN YDBS"/>
    <property type="match status" value="1"/>
</dbReference>
<gene>
    <name evidence="3" type="ORF">EQM06_04240</name>
</gene>
<name>A0A410PU75_9FIRM</name>
<dbReference type="Pfam" id="PF03703">
    <property type="entry name" value="bPH_2"/>
    <property type="match status" value="1"/>
</dbReference>
<evidence type="ECO:0000313" key="4">
    <source>
        <dbReference type="Proteomes" id="UP000287601"/>
    </source>
</evidence>
<dbReference type="AlphaFoldDB" id="A0A410PU75"/>
<accession>A0A410PU75</accession>
<dbReference type="InterPro" id="IPR005182">
    <property type="entry name" value="YdbS-like_PH"/>
</dbReference>
<keyword evidence="1" id="KW-0472">Membrane</keyword>
<feature type="domain" description="YdbS-like PH" evidence="2">
    <location>
        <begin position="72"/>
        <end position="147"/>
    </location>
</feature>
<dbReference type="EMBL" id="CP035281">
    <property type="protein sequence ID" value="QAT42502.1"/>
    <property type="molecule type" value="Genomic_DNA"/>
</dbReference>
<dbReference type="PANTHER" id="PTHR34473:SF2">
    <property type="entry name" value="UPF0699 TRANSMEMBRANE PROTEIN YDBT"/>
    <property type="match status" value="1"/>
</dbReference>
<organism evidence="3 4">
    <name type="scientific">Aminipila luticellarii</name>
    <dbReference type="NCBI Taxonomy" id="2507160"/>
    <lineage>
        <taxon>Bacteria</taxon>
        <taxon>Bacillati</taxon>
        <taxon>Bacillota</taxon>
        <taxon>Clostridia</taxon>
        <taxon>Peptostreptococcales</taxon>
        <taxon>Anaerovoracaceae</taxon>
        <taxon>Aminipila</taxon>
    </lineage>
</organism>